<dbReference type="PANTHER" id="PTHR11063:SF8">
    <property type="entry name" value="DELTA-1-PYRROLINE-5-CARBOXYLATE SYNTHASE"/>
    <property type="match status" value="1"/>
</dbReference>
<dbReference type="EMBL" id="DVJQ01000073">
    <property type="protein sequence ID" value="HIS75034.1"/>
    <property type="molecule type" value="Genomic_DNA"/>
</dbReference>
<dbReference type="Pfam" id="PF00171">
    <property type="entry name" value="Aldedh"/>
    <property type="match status" value="1"/>
</dbReference>
<dbReference type="InterPro" id="IPR012134">
    <property type="entry name" value="Glu-5-SA_DH"/>
</dbReference>
<comment type="similarity">
    <text evidence="7">Belongs to the gamma-glutamyl phosphate reductase family.</text>
</comment>
<organism evidence="10 11">
    <name type="scientific">Candidatus Galligastranaerophilus intestinavium</name>
    <dbReference type="NCBI Taxonomy" id="2840836"/>
    <lineage>
        <taxon>Bacteria</taxon>
        <taxon>Candidatus Galligastranaerophilus</taxon>
    </lineage>
</organism>
<proteinExistence type="inferred from homology"/>
<keyword evidence="5 7" id="KW-0560">Oxidoreductase</keyword>
<gene>
    <name evidence="7" type="primary">proA</name>
    <name evidence="10" type="ORF">IAA86_08455</name>
</gene>
<evidence type="ECO:0000256" key="5">
    <source>
        <dbReference type="ARBA" id="ARBA00023002"/>
    </source>
</evidence>
<dbReference type="InterPro" id="IPR015590">
    <property type="entry name" value="Aldehyde_DH_dom"/>
</dbReference>
<dbReference type="HAMAP" id="MF_00412">
    <property type="entry name" value="ProA"/>
    <property type="match status" value="1"/>
</dbReference>
<evidence type="ECO:0000256" key="8">
    <source>
        <dbReference type="SAM" id="Coils"/>
    </source>
</evidence>
<reference evidence="10" key="2">
    <citation type="journal article" date="2021" name="PeerJ">
        <title>Extensive microbial diversity within the chicken gut microbiome revealed by metagenomics and culture.</title>
        <authorList>
            <person name="Gilroy R."/>
            <person name="Ravi A."/>
            <person name="Getino M."/>
            <person name="Pursley I."/>
            <person name="Horton D.L."/>
            <person name="Alikhan N.F."/>
            <person name="Baker D."/>
            <person name="Gharbi K."/>
            <person name="Hall N."/>
            <person name="Watson M."/>
            <person name="Adriaenssens E.M."/>
            <person name="Foster-Nyarko E."/>
            <person name="Jarju S."/>
            <person name="Secka A."/>
            <person name="Antonio M."/>
            <person name="Oren A."/>
            <person name="Chaudhuri R.R."/>
            <person name="La Ragione R."/>
            <person name="Hildebrand F."/>
            <person name="Pallen M.J."/>
        </authorList>
    </citation>
    <scope>NUCLEOTIDE SEQUENCE</scope>
    <source>
        <strain evidence="10">CHK152-2871</strain>
    </source>
</reference>
<protein>
    <recommendedName>
        <fullName evidence="7">Gamma-glutamyl phosphate reductase</fullName>
        <shortName evidence="7">GPR</shortName>
        <ecNumber evidence="7">1.2.1.41</ecNumber>
    </recommendedName>
    <alternativeName>
        <fullName evidence="7">Glutamate-5-semialdehyde dehydrogenase</fullName>
    </alternativeName>
    <alternativeName>
        <fullName evidence="7">Glutamyl-gamma-semialdehyde dehydrogenase</fullName>
        <shortName evidence="7">GSA dehydrogenase</shortName>
    </alternativeName>
</protein>
<sequence length="415" mass="45727">MDIKDIAKSAKEASLELLGAPSELKNAALKNVKENIERHKNEIFAANKKDLQEAQTLVDKGEISQSTYARLKLDENKMRDMLKGIEDVISLDDPVNKVFWTKELDEGLILKKISCPIGVIGVIFEARPDVISQIASLAIKSGNAVILKGGRESNHTNAAIFSAINEALENTLNFPKNAVNLVFSRDDIKGLLELDEYVDLIIPRGSNKLVKYIQENTKIPVLGHASGICHIFVDESAKKDLAIKICVDAKVQYPSACNAVETILVHKNFPAIEELKKALCSAGVKIVENPADFSVEYGDKIVSLKIVENTEEAINHINKYGSGHTDSILSENKDSVDKFMNYVDSSGVYHNASTRFSDGFRYGFGAEVGISTNKTHARGPVGLDGLTIYKYKLFGSYQTVDPYAKGEKTFTHKFI</sequence>
<dbReference type="GO" id="GO:0055129">
    <property type="term" value="P:L-proline biosynthetic process"/>
    <property type="evidence" value="ECO:0007669"/>
    <property type="project" value="UniProtKB-UniRule"/>
</dbReference>
<comment type="caution">
    <text evidence="10">The sequence shown here is derived from an EMBL/GenBank/DDBJ whole genome shotgun (WGS) entry which is preliminary data.</text>
</comment>
<keyword evidence="4 7" id="KW-0521">NADP</keyword>
<comment type="subcellular location">
    <subcellularLocation>
        <location evidence="7">Cytoplasm</location>
    </subcellularLocation>
</comment>
<comment type="catalytic activity">
    <reaction evidence="6 7">
        <text>L-glutamate 5-semialdehyde + phosphate + NADP(+) = L-glutamyl 5-phosphate + NADPH + H(+)</text>
        <dbReference type="Rhea" id="RHEA:19541"/>
        <dbReference type="ChEBI" id="CHEBI:15378"/>
        <dbReference type="ChEBI" id="CHEBI:43474"/>
        <dbReference type="ChEBI" id="CHEBI:57783"/>
        <dbReference type="ChEBI" id="CHEBI:58066"/>
        <dbReference type="ChEBI" id="CHEBI:58274"/>
        <dbReference type="ChEBI" id="CHEBI:58349"/>
        <dbReference type="EC" id="1.2.1.41"/>
    </reaction>
</comment>
<dbReference type="GO" id="GO:0005737">
    <property type="term" value="C:cytoplasm"/>
    <property type="evidence" value="ECO:0007669"/>
    <property type="project" value="UniProtKB-SubCell"/>
</dbReference>
<keyword evidence="7" id="KW-0963">Cytoplasm</keyword>
<dbReference type="InterPro" id="IPR000965">
    <property type="entry name" value="GPR_dom"/>
</dbReference>
<dbReference type="AlphaFoldDB" id="A0A9D1FJV8"/>
<feature type="coiled-coil region" evidence="8">
    <location>
        <begin position="22"/>
        <end position="49"/>
    </location>
</feature>
<reference evidence="10" key="1">
    <citation type="submission" date="2020-10" db="EMBL/GenBank/DDBJ databases">
        <authorList>
            <person name="Gilroy R."/>
        </authorList>
    </citation>
    <scope>NUCLEOTIDE SEQUENCE</scope>
    <source>
        <strain evidence="10">CHK152-2871</strain>
    </source>
</reference>
<evidence type="ECO:0000256" key="1">
    <source>
        <dbReference type="ARBA" id="ARBA00004985"/>
    </source>
</evidence>
<dbReference type="InterPro" id="IPR016161">
    <property type="entry name" value="Ald_DH/histidinol_DH"/>
</dbReference>
<dbReference type="PROSITE" id="PS01223">
    <property type="entry name" value="PROA"/>
    <property type="match status" value="1"/>
</dbReference>
<keyword evidence="2 7" id="KW-0028">Amino-acid biosynthesis</keyword>
<dbReference type="EC" id="1.2.1.41" evidence="7"/>
<dbReference type="InterPro" id="IPR016162">
    <property type="entry name" value="Ald_DH_N"/>
</dbReference>
<dbReference type="InterPro" id="IPR020593">
    <property type="entry name" value="G-glutamylP_reductase_CS"/>
</dbReference>
<dbReference type="GO" id="GO:0004350">
    <property type="term" value="F:glutamate-5-semialdehyde dehydrogenase activity"/>
    <property type="evidence" value="ECO:0007669"/>
    <property type="project" value="UniProtKB-UniRule"/>
</dbReference>
<evidence type="ECO:0000256" key="7">
    <source>
        <dbReference type="HAMAP-Rule" id="MF_00412"/>
    </source>
</evidence>
<name>A0A9D1FJV8_9BACT</name>
<dbReference type="NCBIfam" id="NF001221">
    <property type="entry name" value="PRK00197.1"/>
    <property type="match status" value="1"/>
</dbReference>
<dbReference type="Gene3D" id="3.40.309.10">
    <property type="entry name" value="Aldehyde Dehydrogenase, Chain A, domain 2"/>
    <property type="match status" value="1"/>
</dbReference>
<dbReference type="Gene3D" id="3.40.605.10">
    <property type="entry name" value="Aldehyde Dehydrogenase, Chain A, domain 1"/>
    <property type="match status" value="1"/>
</dbReference>
<dbReference type="CDD" id="cd07079">
    <property type="entry name" value="ALDH_F18-19_ProA-GPR"/>
    <property type="match status" value="1"/>
</dbReference>
<evidence type="ECO:0000256" key="3">
    <source>
        <dbReference type="ARBA" id="ARBA00022650"/>
    </source>
</evidence>
<comment type="pathway">
    <text evidence="1 7">Amino-acid biosynthesis; L-proline biosynthesis; L-glutamate 5-semialdehyde from L-glutamate: step 2/2.</text>
</comment>
<dbReference type="SUPFAM" id="SSF53720">
    <property type="entry name" value="ALDH-like"/>
    <property type="match status" value="1"/>
</dbReference>
<evidence type="ECO:0000313" key="10">
    <source>
        <dbReference type="EMBL" id="HIS75034.1"/>
    </source>
</evidence>
<accession>A0A9D1FJV8</accession>
<dbReference type="GO" id="GO:0050661">
    <property type="term" value="F:NADP binding"/>
    <property type="evidence" value="ECO:0007669"/>
    <property type="project" value="InterPro"/>
</dbReference>
<dbReference type="Proteomes" id="UP000886865">
    <property type="component" value="Unassembled WGS sequence"/>
</dbReference>
<dbReference type="PIRSF" id="PIRSF000151">
    <property type="entry name" value="GPR"/>
    <property type="match status" value="1"/>
</dbReference>
<evidence type="ECO:0000256" key="2">
    <source>
        <dbReference type="ARBA" id="ARBA00022605"/>
    </source>
</evidence>
<dbReference type="NCBIfam" id="TIGR00407">
    <property type="entry name" value="proA"/>
    <property type="match status" value="1"/>
</dbReference>
<keyword evidence="3 7" id="KW-0641">Proline biosynthesis</keyword>
<comment type="function">
    <text evidence="7">Catalyzes the NADPH-dependent reduction of L-glutamate 5-phosphate into L-glutamate 5-semialdehyde and phosphate. The product spontaneously undergoes cyclization to form 1-pyrroline-5-carboxylate.</text>
</comment>
<feature type="domain" description="Aldehyde dehydrogenase" evidence="9">
    <location>
        <begin position="2"/>
        <end position="292"/>
    </location>
</feature>
<keyword evidence="8" id="KW-0175">Coiled coil</keyword>
<dbReference type="InterPro" id="IPR016163">
    <property type="entry name" value="Ald_DH_C"/>
</dbReference>
<evidence type="ECO:0000256" key="4">
    <source>
        <dbReference type="ARBA" id="ARBA00022857"/>
    </source>
</evidence>
<dbReference type="PANTHER" id="PTHR11063">
    <property type="entry name" value="GLUTAMATE SEMIALDEHYDE DEHYDROGENASE"/>
    <property type="match status" value="1"/>
</dbReference>
<evidence type="ECO:0000259" key="9">
    <source>
        <dbReference type="Pfam" id="PF00171"/>
    </source>
</evidence>
<evidence type="ECO:0000313" key="11">
    <source>
        <dbReference type="Proteomes" id="UP000886865"/>
    </source>
</evidence>
<evidence type="ECO:0000256" key="6">
    <source>
        <dbReference type="ARBA" id="ARBA00049024"/>
    </source>
</evidence>